<dbReference type="SUPFAM" id="SSF55486">
    <property type="entry name" value="Metalloproteases ('zincins'), catalytic domain"/>
    <property type="match status" value="1"/>
</dbReference>
<dbReference type="InterPro" id="IPR024079">
    <property type="entry name" value="MetalloPept_cat_dom_sf"/>
</dbReference>
<reference evidence="1 2" key="1">
    <citation type="submission" date="2016-04" db="EMBL/GenBank/DDBJ databases">
        <title>Complete Genome Sequence of Halotalea alkalilenta IHB B 13600.</title>
        <authorList>
            <person name="Swarnkar M.K."/>
            <person name="Sharma A."/>
            <person name="Kaushal K."/>
            <person name="Soni R."/>
            <person name="Rana S."/>
            <person name="Singh A.K."/>
            <person name="Gulati A."/>
        </authorList>
    </citation>
    <scope>NUCLEOTIDE SEQUENCE [LARGE SCALE GENOMIC DNA]</scope>
    <source>
        <strain evidence="1 2">IHB B 13600</strain>
    </source>
</reference>
<dbReference type="InterPro" id="IPR042252">
    <property type="entry name" value="MtfA_N"/>
</dbReference>
<dbReference type="AlphaFoldDB" id="A0A172YCZ4"/>
<dbReference type="Pfam" id="PF06167">
    <property type="entry name" value="Peptidase_M90"/>
    <property type="match status" value="1"/>
</dbReference>
<dbReference type="InterPro" id="IPR010384">
    <property type="entry name" value="MtfA_fam"/>
</dbReference>
<dbReference type="Gene3D" id="1.10.472.150">
    <property type="entry name" value="Glucose-regulated metallo-peptidase M90, N-terminal domain"/>
    <property type="match status" value="1"/>
</dbReference>
<gene>
    <name evidence="1" type="ORF">A5892_06065</name>
</gene>
<dbReference type="Gene3D" id="3.40.390.10">
    <property type="entry name" value="Collagenase (Catalytic Domain)"/>
    <property type="match status" value="1"/>
</dbReference>
<protein>
    <recommendedName>
        <fullName evidence="3">Zinc-dependent peptidase</fullName>
    </recommendedName>
</protein>
<dbReference type="GO" id="GO:0004177">
    <property type="term" value="F:aminopeptidase activity"/>
    <property type="evidence" value="ECO:0007669"/>
    <property type="project" value="TreeGrafter"/>
</dbReference>
<dbReference type="PANTHER" id="PTHR30164">
    <property type="entry name" value="MTFA PEPTIDASE"/>
    <property type="match status" value="1"/>
</dbReference>
<accession>A0A172YCZ4</accession>
<dbReference type="STRING" id="376489.A5892_06065"/>
<name>A0A172YCZ4_9GAMM</name>
<dbReference type="GO" id="GO:0008237">
    <property type="term" value="F:metallopeptidase activity"/>
    <property type="evidence" value="ECO:0007669"/>
    <property type="project" value="InterPro"/>
</dbReference>
<organism evidence="1 2">
    <name type="scientific">Halotalea alkalilenta</name>
    <dbReference type="NCBI Taxonomy" id="376489"/>
    <lineage>
        <taxon>Bacteria</taxon>
        <taxon>Pseudomonadati</taxon>
        <taxon>Pseudomonadota</taxon>
        <taxon>Gammaproteobacteria</taxon>
        <taxon>Oceanospirillales</taxon>
        <taxon>Halomonadaceae</taxon>
        <taxon>Halotalea</taxon>
    </lineage>
</organism>
<proteinExistence type="predicted"/>
<dbReference type="CDD" id="cd20169">
    <property type="entry name" value="Peptidase_M90_mtfA"/>
    <property type="match status" value="1"/>
</dbReference>
<dbReference type="Proteomes" id="UP000077875">
    <property type="component" value="Chromosome"/>
</dbReference>
<sequence length="281" mass="31906">MGWLSDLKWRHTRQRHPLPERLWREVVDQLPIAHGLDETQRALLGKRAWRLLHELRLTLPVDGTDWPLAERLRLSAQIALLALGWEDGESAFANVHEVVVVPDAFTREVVEVDEYGVTHEYVDERVGETSYQGPVVVSLADVEHSGEWSGFNVIIHEFCHKLDMGNSEDVDGLPPLPPGLSAKTWHQVFSVVWQDLNDRLAHDEPTPIDDYAASHPGECFAVCSEYFFTAPDILAEAYPDLYTLLSRYYGQDPLPRLRAFESLSAPEQGDRAVRPPHFESP</sequence>
<dbReference type="EMBL" id="CP015243">
    <property type="protein sequence ID" value="ANF57084.1"/>
    <property type="molecule type" value="Genomic_DNA"/>
</dbReference>
<keyword evidence="2" id="KW-1185">Reference proteome</keyword>
<dbReference type="GO" id="GO:0005829">
    <property type="term" value="C:cytosol"/>
    <property type="evidence" value="ECO:0007669"/>
    <property type="project" value="TreeGrafter"/>
</dbReference>
<evidence type="ECO:0008006" key="3">
    <source>
        <dbReference type="Google" id="ProtNLM"/>
    </source>
</evidence>
<evidence type="ECO:0000313" key="2">
    <source>
        <dbReference type="Proteomes" id="UP000077875"/>
    </source>
</evidence>
<dbReference type="PANTHER" id="PTHR30164:SF2">
    <property type="entry name" value="PROTEIN MTFA"/>
    <property type="match status" value="1"/>
</dbReference>
<dbReference type="KEGG" id="haa:A5892_06065"/>
<evidence type="ECO:0000313" key="1">
    <source>
        <dbReference type="EMBL" id="ANF57084.1"/>
    </source>
</evidence>